<reference evidence="3" key="1">
    <citation type="submission" date="2018-04" db="EMBL/GenBank/DDBJ databases">
        <title>Transcriptome assembly of Sipha flava.</title>
        <authorList>
            <person name="Scully E.D."/>
            <person name="Geib S.M."/>
            <person name="Palmer N.A."/>
            <person name="Koch K."/>
            <person name="Bradshaw J."/>
            <person name="Heng-Moss T."/>
            <person name="Sarath G."/>
        </authorList>
    </citation>
    <scope>NUCLEOTIDE SEQUENCE</scope>
</reference>
<name>A0A2S2PXC6_9HEMI</name>
<evidence type="ECO:0000313" key="5">
    <source>
        <dbReference type="RefSeq" id="XP_025414152.1"/>
    </source>
</evidence>
<dbReference type="Proteomes" id="UP000694846">
    <property type="component" value="Unplaced"/>
</dbReference>
<evidence type="ECO:0000313" key="4">
    <source>
        <dbReference type="Proteomes" id="UP000694846"/>
    </source>
</evidence>
<dbReference type="OrthoDB" id="8193820at2759"/>
<dbReference type="RefSeq" id="XP_025414152.1">
    <property type="nucleotide sequence ID" value="XM_025558367.1"/>
</dbReference>
<evidence type="ECO:0000313" key="3">
    <source>
        <dbReference type="EMBL" id="MBY70043.1"/>
    </source>
</evidence>
<feature type="region of interest" description="Disordered" evidence="2">
    <location>
        <begin position="1"/>
        <end position="23"/>
    </location>
</feature>
<keyword evidence="1" id="KW-0175">Coiled coil</keyword>
<evidence type="ECO:0000256" key="2">
    <source>
        <dbReference type="SAM" id="MobiDB-lite"/>
    </source>
</evidence>
<dbReference type="GeneID" id="112686174"/>
<reference evidence="5" key="2">
    <citation type="submission" date="2025-04" db="UniProtKB">
        <authorList>
            <consortium name="RefSeq"/>
        </authorList>
    </citation>
    <scope>IDENTIFICATION</scope>
    <source>
        <tissue evidence="5">Whole body</tissue>
    </source>
</reference>
<dbReference type="AlphaFoldDB" id="A0A2S2PXC6"/>
<feature type="coiled-coil region" evidence="1">
    <location>
        <begin position="182"/>
        <end position="244"/>
    </location>
</feature>
<organism evidence="3">
    <name type="scientific">Sipha flava</name>
    <name type="common">yellow sugarcane aphid</name>
    <dbReference type="NCBI Taxonomy" id="143950"/>
    <lineage>
        <taxon>Eukaryota</taxon>
        <taxon>Metazoa</taxon>
        <taxon>Ecdysozoa</taxon>
        <taxon>Arthropoda</taxon>
        <taxon>Hexapoda</taxon>
        <taxon>Insecta</taxon>
        <taxon>Pterygota</taxon>
        <taxon>Neoptera</taxon>
        <taxon>Paraneoptera</taxon>
        <taxon>Hemiptera</taxon>
        <taxon>Sternorrhyncha</taxon>
        <taxon>Aphidomorpha</taxon>
        <taxon>Aphidoidea</taxon>
        <taxon>Aphididae</taxon>
        <taxon>Sipha</taxon>
    </lineage>
</organism>
<keyword evidence="4" id="KW-1185">Reference proteome</keyword>
<protein>
    <submittedName>
        <fullName evidence="5">Lamin-like protein isoform X1</fullName>
    </submittedName>
</protein>
<proteinExistence type="predicted"/>
<dbReference type="EMBL" id="GGMS01000840">
    <property type="protein sequence ID" value="MBY70043.1"/>
    <property type="molecule type" value="Transcribed_RNA"/>
</dbReference>
<feature type="compositionally biased region" description="Polar residues" evidence="2">
    <location>
        <begin position="1"/>
        <end position="14"/>
    </location>
</feature>
<gene>
    <name evidence="5" type="primary">LOC112686174</name>
    <name evidence="3" type="ORF">g.144913</name>
</gene>
<evidence type="ECO:0000256" key="1">
    <source>
        <dbReference type="SAM" id="Coils"/>
    </source>
</evidence>
<accession>A0A2S2PXC6</accession>
<sequence>MESKLCRQQNTMNSLAKPKHKTVLPEKQNTWSNLLNKKTNTSNTAIAFNKKSKKNSLISENNPKTISQSVQCDLSNIKQYQSSSSLSVFNPIRTLQFLLKEITHLPNTQNSDVTKIVDEMQVVVGRIINEFSKNEPHSKFNIMPVMNDSSMIPTKDNDFCKDLKYENNTQENKYWIVLLEKISELENNYSQLSKNYMKSEEKLQSVISERDKLLEKFQESCHSLEKFNNREREYLDTITELKSKLMVSEKLINQQETIITNLNKMSNSPIRNKIKEFVNENMPIQNHSYEAELKENNELRKNYIMTKLNLDKSKINNSFKKNEVSKLRSDIKQIKNIVLTGIENTDIKPESMISLKSEGQPMKDFSKFNEDNKKNIEHNIDLQYTEYNRQAAAIKSAKSELQQLLETIKIQAYHSKKMFNSTVIDDISDEEDDCSNVSNFMSIATDSSVN</sequence>